<name>A0ABS8WH87_9GAMM</name>
<feature type="transmembrane region" description="Helical" evidence="1">
    <location>
        <begin position="12"/>
        <end position="33"/>
    </location>
</feature>
<keyword evidence="1" id="KW-0812">Transmembrane</keyword>
<evidence type="ECO:0000313" key="2">
    <source>
        <dbReference type="EMBL" id="MCE2596996.1"/>
    </source>
</evidence>
<protein>
    <submittedName>
        <fullName evidence="2">Uncharacterized protein</fullName>
    </submittedName>
</protein>
<gene>
    <name evidence="2" type="ORF">K6Y31_19655</name>
</gene>
<organism evidence="2 3">
    <name type="scientific">Motilimonas cestriensis</name>
    <dbReference type="NCBI Taxonomy" id="2742685"/>
    <lineage>
        <taxon>Bacteria</taxon>
        <taxon>Pseudomonadati</taxon>
        <taxon>Pseudomonadota</taxon>
        <taxon>Gammaproteobacteria</taxon>
        <taxon>Alteromonadales</taxon>
        <taxon>Alteromonadales genera incertae sedis</taxon>
        <taxon>Motilimonas</taxon>
    </lineage>
</organism>
<keyword evidence="1" id="KW-0472">Membrane</keyword>
<comment type="caution">
    <text evidence="2">The sequence shown here is derived from an EMBL/GenBank/DDBJ whole genome shotgun (WGS) entry which is preliminary data.</text>
</comment>
<dbReference type="Proteomes" id="UP001201273">
    <property type="component" value="Unassembled WGS sequence"/>
</dbReference>
<accession>A0ABS8WH87</accession>
<keyword evidence="1" id="KW-1133">Transmembrane helix</keyword>
<proteinExistence type="predicted"/>
<keyword evidence="3" id="KW-1185">Reference proteome</keyword>
<evidence type="ECO:0000256" key="1">
    <source>
        <dbReference type="SAM" id="Phobius"/>
    </source>
</evidence>
<reference evidence="2 3" key="1">
    <citation type="journal article" date="2022" name="Environ. Microbiol. Rep.">
        <title>Eco-phylogenetic analyses reveal divergent evolution of vitamin B12 metabolism in the marine bacterial family 'Psychromonadaceae'.</title>
        <authorList>
            <person name="Jin X."/>
            <person name="Yang Y."/>
            <person name="Cao H."/>
            <person name="Gao B."/>
            <person name="Zhao Z."/>
        </authorList>
    </citation>
    <scope>NUCLEOTIDE SEQUENCE [LARGE SCALE GENOMIC DNA]</scope>
    <source>
        <strain evidence="2 3">MKS20</strain>
    </source>
</reference>
<evidence type="ECO:0000313" key="3">
    <source>
        <dbReference type="Proteomes" id="UP001201273"/>
    </source>
</evidence>
<dbReference type="RefSeq" id="WP_233054746.1">
    <property type="nucleotide sequence ID" value="NZ_JAIMJA010000029.1"/>
</dbReference>
<sequence length="208" mass="24711">MIAEKLKVQDYIVFFMMELVVGFFIFFIFSYTFSHFISTKGSELSVEDFINNESVYTKEFRQWGVTSYILSYRENEHSINFEEVRLKDSVTYNSLSQQLLEERKLIQPVPIKQTLATRCLITLVPREKPEINYIENDELRRGFVTYPILFLDNEIRSLPRVSSEFFYNFEHMIYADKKGVVFNDPEFVLLMKHAFAELANNNDFSCLY</sequence>
<dbReference type="EMBL" id="JAIMJA010000029">
    <property type="protein sequence ID" value="MCE2596996.1"/>
    <property type="molecule type" value="Genomic_DNA"/>
</dbReference>